<evidence type="ECO:0000256" key="4">
    <source>
        <dbReference type="ARBA" id="ARBA00022807"/>
    </source>
</evidence>
<reference evidence="9" key="1">
    <citation type="submission" date="2014-11" db="EMBL/GenBank/DDBJ databases">
        <authorList>
            <person name="Otto D Thomas"/>
            <person name="Naeem Raeece"/>
        </authorList>
    </citation>
    <scope>NUCLEOTIDE SEQUENCE</scope>
</reference>
<feature type="compositionally biased region" description="Basic and acidic residues" evidence="7">
    <location>
        <begin position="28"/>
        <end position="39"/>
    </location>
</feature>
<name>A0A0G4HA14_9ALVE</name>
<dbReference type="PANTHER" id="PTHR10183:SF379">
    <property type="entry name" value="CALPAIN-5"/>
    <property type="match status" value="1"/>
</dbReference>
<dbReference type="SUPFAM" id="SSF54001">
    <property type="entry name" value="Cysteine proteinases"/>
    <property type="match status" value="1"/>
</dbReference>
<dbReference type="GO" id="GO:0004198">
    <property type="term" value="F:calcium-dependent cysteine-type endopeptidase activity"/>
    <property type="evidence" value="ECO:0007669"/>
    <property type="project" value="InterPro"/>
</dbReference>
<accession>A0A0G4HA14</accession>
<evidence type="ECO:0000256" key="3">
    <source>
        <dbReference type="ARBA" id="ARBA00022801"/>
    </source>
</evidence>
<organism evidence="9">
    <name type="scientific">Chromera velia CCMP2878</name>
    <dbReference type="NCBI Taxonomy" id="1169474"/>
    <lineage>
        <taxon>Eukaryota</taxon>
        <taxon>Sar</taxon>
        <taxon>Alveolata</taxon>
        <taxon>Colpodellida</taxon>
        <taxon>Chromeraceae</taxon>
        <taxon>Chromera</taxon>
    </lineage>
</organism>
<comment type="similarity">
    <text evidence="1">Belongs to the peptidase C2 family.</text>
</comment>
<feature type="domain" description="Calpain catalytic" evidence="8">
    <location>
        <begin position="305"/>
        <end position="500"/>
    </location>
</feature>
<dbReference type="Pfam" id="PF00648">
    <property type="entry name" value="Peptidase_C2"/>
    <property type="match status" value="1"/>
</dbReference>
<comment type="caution">
    <text evidence="6">Lacks conserved residue(s) required for the propagation of feature annotation.</text>
</comment>
<feature type="active site" evidence="5">
    <location>
        <position position="430"/>
    </location>
</feature>
<sequence>MSSGVAHRDKLQEEHNRMLEAGGGGGTRDVRAGKQERDRQILKFKVKERHGLTGNDKTKALTQIASVNGSFRTKEAGKGSTNPSNPQYEVWVDGNSPAVVEWVIDCSRNDIHYRCILYEGQEDLRGCRRASVPYSSQLHYQQMSMGNFKQTCRVKLPPSGVKGSRMNYFLVPEIYHRKDWEVPFTVTVSTDAPDRVVAKDLGPPPPMVAEVQEDTCEDFLSEFSGRPTHTGGDEKDDRLKAVLYDQDPCWELTQRLRSSGSKFRPYEECEALEKDVRHLPQAEALEARDRHRRLPTGTTWKAKWIIVDDRLPCSEGGKLYFGRCRDPNEFWFPIIEKALAKAHSCYAMARGSYKTLGGKSTSLGMRLVYKYLVGAAEPACWTQNQSLPTLWSTVSKVIQNGALCMASSDKNADTVCGFSEKNKSGVVPFHAYTFLQAREYKGEKLIQLRNTWGHSEWQGRWSDKDSNWTDAARNELQQFADNDGSFWMALEDFQKCFDFMIAGKPTKECEEWVAAKGGAFKEGLDDANGGIGGGGRQKKKEKLTDGQSQLDRLLCMISGLPPHTVLGCVGGAGSWSFRVLNISFSSERGESGLPFWANNPQIMIRTKGPGYFIPMMKLKGSVIDALKSKNLPNPTGAFCLCKHVGSARNARVRAGDWSLAGEVMDKHVLYKWMELEADDQGRLSFTFPYAFTGNERFVLIPSLFLALPPTGSTGMTTAQAFETPAELQLIINVQNEADLEYELLPTPSVADIKKIKSQFPPPPSQPLPDFERRRGAADKIRETVQECLMMAQCDECDFNTVSKVVGDLKTFWGKEQAFRAKQKSLAAAGIGSKTKKAALKAEDVNPPMPCVTVALEGLVGKGGSVVSSFTDPTGPGERINSIAPDQRMRARVRRCPADEGLTGYSLIIVCRETCEEFVPPEAEDLGWCSVPAQVDFSLPEALLKHIQESEGQAKTFDVSCRDEEGNYVATSSRYFTVCQKKVNWNVTLELPQGKWIDAENYVVGSKDAEEMIVRVSGVPAGRKVTLRVIDSYGEGDPLFETEFVSLPKQKVKVLQTKGALTPGTWYLVVCLGPSGEELGESEEFEVLPPPPPKPAGGGSYPLSVSLESLTGEVMKVRWSNPVATECDFIGYAPVADGDDWSFLPGEEVEIRYYSGATWEVIGRSGPHSLPSAPGWGDAAGAAAQGSGVATSTSGGADEGIWVASTTESSVWVRWNVPGSHEATDWDYIAVYEEGAGDDCYLTYEYNASGKGIGEMEIPVGGYLSSGMKFEVRYVDGNSWKAVVASDSQQYDD</sequence>
<feature type="region of interest" description="Disordered" evidence="7">
    <location>
        <begin position="1"/>
        <end position="39"/>
    </location>
</feature>
<keyword evidence="3" id="KW-0378">Hydrolase</keyword>
<dbReference type="Gene3D" id="3.90.70.10">
    <property type="entry name" value="Cysteine proteinases"/>
    <property type="match status" value="1"/>
</dbReference>
<dbReference type="PANTHER" id="PTHR10183">
    <property type="entry name" value="CALPAIN"/>
    <property type="match status" value="1"/>
</dbReference>
<dbReference type="InterPro" id="IPR001300">
    <property type="entry name" value="Peptidase_C2_calpain_cat"/>
</dbReference>
<evidence type="ECO:0000256" key="6">
    <source>
        <dbReference type="PROSITE-ProRule" id="PRU00239"/>
    </source>
</evidence>
<dbReference type="InterPro" id="IPR038765">
    <property type="entry name" value="Papain-like_cys_pep_sf"/>
</dbReference>
<keyword evidence="2" id="KW-0645">Protease</keyword>
<dbReference type="GO" id="GO:0006508">
    <property type="term" value="P:proteolysis"/>
    <property type="evidence" value="ECO:0007669"/>
    <property type="project" value="UniProtKB-KW"/>
</dbReference>
<gene>
    <name evidence="9" type="ORF">Cvel_25423</name>
</gene>
<dbReference type="SMART" id="SM00230">
    <property type="entry name" value="CysPc"/>
    <property type="match status" value="1"/>
</dbReference>
<evidence type="ECO:0000313" key="9">
    <source>
        <dbReference type="EMBL" id="CEM40602.1"/>
    </source>
</evidence>
<keyword evidence="4" id="KW-0788">Thiol protease</keyword>
<evidence type="ECO:0000256" key="2">
    <source>
        <dbReference type="ARBA" id="ARBA00022670"/>
    </source>
</evidence>
<dbReference type="EMBL" id="CDMZ01002071">
    <property type="protein sequence ID" value="CEM40602.1"/>
    <property type="molecule type" value="Genomic_DNA"/>
</dbReference>
<feature type="compositionally biased region" description="Basic and acidic residues" evidence="7">
    <location>
        <begin position="1"/>
        <end position="18"/>
    </location>
</feature>
<proteinExistence type="inferred from homology"/>
<evidence type="ECO:0000256" key="5">
    <source>
        <dbReference type="PIRSR" id="PIRSR622684-1"/>
    </source>
</evidence>
<evidence type="ECO:0000256" key="1">
    <source>
        <dbReference type="ARBA" id="ARBA00007623"/>
    </source>
</evidence>
<evidence type="ECO:0000259" key="8">
    <source>
        <dbReference type="PROSITE" id="PS50203"/>
    </source>
</evidence>
<evidence type="ECO:0000256" key="7">
    <source>
        <dbReference type="SAM" id="MobiDB-lite"/>
    </source>
</evidence>
<dbReference type="PROSITE" id="PS50203">
    <property type="entry name" value="CALPAIN_CAT"/>
    <property type="match status" value="1"/>
</dbReference>
<protein>
    <recommendedName>
        <fullName evidence="8">Calpain catalytic domain-containing protein</fullName>
    </recommendedName>
</protein>
<feature type="active site" evidence="5">
    <location>
        <position position="450"/>
    </location>
</feature>
<dbReference type="InterPro" id="IPR022684">
    <property type="entry name" value="Calpain_cysteine_protease"/>
</dbReference>
<dbReference type="VEuPathDB" id="CryptoDB:Cvel_25423"/>